<proteinExistence type="predicted"/>
<keyword evidence="5" id="KW-0862">Zinc</keyword>
<dbReference type="GO" id="GO:0001227">
    <property type="term" value="F:DNA-binding transcription repressor activity, RNA polymerase II-specific"/>
    <property type="evidence" value="ECO:0007669"/>
    <property type="project" value="TreeGrafter"/>
</dbReference>
<reference evidence="12" key="1">
    <citation type="submission" date="2020-05" db="UniProtKB">
        <authorList>
            <consortium name="EnsemblMetazoa"/>
        </authorList>
    </citation>
    <scope>IDENTIFICATION</scope>
    <source>
        <strain evidence="12">USDA</strain>
    </source>
</reference>
<dbReference type="KEGG" id="scac:106092621"/>
<sequence length="778" mass="89451">MSSTTHLCRLCANLSRGGSLIYNNEGQPNELYSLMRNYLPTKIIDLEKFKHISIICNECWHSLEYIRTFHQTIEKAQEKLSQEYPDAEKKVEDFVIFETIGHNFNIKVEQEFITESQTCEAETINNSLEIWKSTELLEDNTDLGIEEKESKAALEFLAIQRKVVTETSHSHTPELSALHEGCEDPTQNEPQPSCSSYTKFTIEENLADGGTTSSDDDDDDIPLAKRFAKTKSLEDSDSKTPEASQISYPTGTDSTKLFDFYFSQVMPAVKCVVCLELFETYSLYREHFYKAHPNRRFHIICCYKKMGSSKVIKPHILNKHTNVQAPQCQHCGLKCMTAANLKSHITIHHAKFEKPRIPAEDKLKTIECFPCTACTRQFKTQQYLRLHITRHHTSQKVKISAEDNLKMGETLAEELKSNDAAVLDDLVATWLPSIQCVLCPEVLSKYSVYREHFQKKHPHKYFYLSCCDTKLQINKKVLDHMLFHNNPETFKCKPCNSTFANEASLRRHNRRLHTTLQDRKFSCQQCTKSYTTRKGLSFHCTQKHSVLSMPEEAIQEDGSSVYNCKDCDYSTQSYNKFSTHRWSNHNPRNSYTCQICDKTFKVAANLRNHLNTHAGNRNHCSICGSHFKNFEGLRRHKQVFHQQQAVESNAKVGRRHACPICSAKFPLRLALKLHMQSEHPGKKIQKNRISCTLCPLKFTNSAHFRLHLRKKHGKTSLEIKEEIVEEEDGEKLEEELSASAGDDVRVPDNTLLDINEDVVEKKAEVPDEEELLVEALRS</sequence>
<evidence type="ECO:0000256" key="2">
    <source>
        <dbReference type="ARBA" id="ARBA00022723"/>
    </source>
</evidence>
<dbReference type="AlphaFoldDB" id="A0A1I8P7G1"/>
<evidence type="ECO:0000313" key="13">
    <source>
        <dbReference type="Proteomes" id="UP000095300"/>
    </source>
</evidence>
<dbReference type="GO" id="GO:0000978">
    <property type="term" value="F:RNA polymerase II cis-regulatory region sequence-specific DNA binding"/>
    <property type="evidence" value="ECO:0007669"/>
    <property type="project" value="TreeGrafter"/>
</dbReference>
<evidence type="ECO:0000259" key="11">
    <source>
        <dbReference type="PROSITE" id="PS50157"/>
    </source>
</evidence>
<dbReference type="PROSITE" id="PS50157">
    <property type="entry name" value="ZINC_FINGER_C2H2_2"/>
    <property type="match status" value="6"/>
</dbReference>
<dbReference type="Gene3D" id="3.30.160.60">
    <property type="entry name" value="Classic Zinc Finger"/>
    <property type="match status" value="4"/>
</dbReference>
<dbReference type="Proteomes" id="UP000095300">
    <property type="component" value="Unassembled WGS sequence"/>
</dbReference>
<organism evidence="12 13">
    <name type="scientific">Stomoxys calcitrans</name>
    <name type="common">Stable fly</name>
    <name type="synonym">Conops calcitrans</name>
    <dbReference type="NCBI Taxonomy" id="35570"/>
    <lineage>
        <taxon>Eukaryota</taxon>
        <taxon>Metazoa</taxon>
        <taxon>Ecdysozoa</taxon>
        <taxon>Arthropoda</taxon>
        <taxon>Hexapoda</taxon>
        <taxon>Insecta</taxon>
        <taxon>Pterygota</taxon>
        <taxon>Neoptera</taxon>
        <taxon>Endopterygota</taxon>
        <taxon>Diptera</taxon>
        <taxon>Brachycera</taxon>
        <taxon>Muscomorpha</taxon>
        <taxon>Muscoidea</taxon>
        <taxon>Muscidae</taxon>
        <taxon>Stomoxys</taxon>
    </lineage>
</organism>
<evidence type="ECO:0000256" key="10">
    <source>
        <dbReference type="SAM" id="MobiDB-lite"/>
    </source>
</evidence>
<evidence type="ECO:0000256" key="1">
    <source>
        <dbReference type="ARBA" id="ARBA00004123"/>
    </source>
</evidence>
<dbReference type="SUPFAM" id="SSF57716">
    <property type="entry name" value="Glucocorticoid receptor-like (DNA-binding domain)"/>
    <property type="match status" value="1"/>
</dbReference>
<dbReference type="GO" id="GO:0008270">
    <property type="term" value="F:zinc ion binding"/>
    <property type="evidence" value="ECO:0007669"/>
    <property type="project" value="UniProtKB-KW"/>
</dbReference>
<feature type="region of interest" description="Disordered" evidence="10">
    <location>
        <begin position="168"/>
        <end position="195"/>
    </location>
</feature>
<protein>
    <recommendedName>
        <fullName evidence="11">C2H2-type domain-containing protein</fullName>
    </recommendedName>
</protein>
<feature type="domain" description="C2H2-type" evidence="11">
    <location>
        <begin position="490"/>
        <end position="518"/>
    </location>
</feature>
<accession>A0A1I8P7G1</accession>
<evidence type="ECO:0000256" key="4">
    <source>
        <dbReference type="ARBA" id="ARBA00022771"/>
    </source>
</evidence>
<dbReference type="VEuPathDB" id="VectorBase:SCAU005530"/>
<evidence type="ECO:0000256" key="7">
    <source>
        <dbReference type="ARBA" id="ARBA00023163"/>
    </source>
</evidence>
<evidence type="ECO:0000256" key="9">
    <source>
        <dbReference type="PROSITE-ProRule" id="PRU00042"/>
    </source>
</evidence>
<feature type="domain" description="C2H2-type" evidence="11">
    <location>
        <begin position="618"/>
        <end position="646"/>
    </location>
</feature>
<dbReference type="EnsemblMetazoa" id="SCAU005530-RA">
    <property type="protein sequence ID" value="SCAU005530-PA"/>
    <property type="gene ID" value="SCAU005530"/>
</dbReference>
<dbReference type="SUPFAM" id="SSF57667">
    <property type="entry name" value="beta-beta-alpha zinc fingers"/>
    <property type="match status" value="3"/>
</dbReference>
<dbReference type="PANTHER" id="PTHR24399:SF23">
    <property type="entry name" value="C2H2-TYPE DOMAIN-CONTAINING PROTEIN"/>
    <property type="match status" value="1"/>
</dbReference>
<dbReference type="GO" id="GO:0005654">
    <property type="term" value="C:nucleoplasm"/>
    <property type="evidence" value="ECO:0007669"/>
    <property type="project" value="TreeGrafter"/>
</dbReference>
<feature type="compositionally biased region" description="Polar residues" evidence="10">
    <location>
        <begin position="185"/>
        <end position="195"/>
    </location>
</feature>
<dbReference type="SMART" id="SM00355">
    <property type="entry name" value="ZnF_C2H2"/>
    <property type="match status" value="11"/>
</dbReference>
<dbReference type="STRING" id="35570.A0A1I8P7G1"/>
<keyword evidence="8" id="KW-0539">Nucleus</keyword>
<dbReference type="Gene3D" id="3.40.1800.20">
    <property type="match status" value="1"/>
</dbReference>
<dbReference type="PANTHER" id="PTHR24399">
    <property type="entry name" value="ZINC FINGER AND BTB DOMAIN-CONTAINING"/>
    <property type="match status" value="1"/>
</dbReference>
<dbReference type="PROSITE" id="PS00028">
    <property type="entry name" value="ZINC_FINGER_C2H2_1"/>
    <property type="match status" value="9"/>
</dbReference>
<comment type="subcellular location">
    <subcellularLocation>
        <location evidence="1">Nucleus</location>
    </subcellularLocation>
</comment>
<feature type="domain" description="C2H2-type" evidence="11">
    <location>
        <begin position="591"/>
        <end position="618"/>
    </location>
</feature>
<dbReference type="Pfam" id="PF00096">
    <property type="entry name" value="zf-C2H2"/>
    <property type="match status" value="2"/>
</dbReference>
<dbReference type="FunFam" id="3.30.160.60:FF:000145">
    <property type="entry name" value="Zinc finger protein 574"/>
    <property type="match status" value="1"/>
</dbReference>
<evidence type="ECO:0000256" key="5">
    <source>
        <dbReference type="ARBA" id="ARBA00022833"/>
    </source>
</evidence>
<gene>
    <name evidence="12" type="primary">106092621</name>
</gene>
<feature type="domain" description="C2H2-type" evidence="11">
    <location>
        <begin position="369"/>
        <end position="397"/>
    </location>
</feature>
<dbReference type="InterPro" id="IPR012934">
    <property type="entry name" value="Znf_AD"/>
</dbReference>
<keyword evidence="2" id="KW-0479">Metal-binding</keyword>
<keyword evidence="4 9" id="KW-0863">Zinc-finger</keyword>
<dbReference type="Pfam" id="PF07776">
    <property type="entry name" value="zf-AD"/>
    <property type="match status" value="1"/>
</dbReference>
<evidence type="ECO:0000256" key="3">
    <source>
        <dbReference type="ARBA" id="ARBA00022737"/>
    </source>
</evidence>
<evidence type="ECO:0000256" key="6">
    <source>
        <dbReference type="ARBA" id="ARBA00023015"/>
    </source>
</evidence>
<keyword evidence="7" id="KW-0804">Transcription</keyword>
<evidence type="ECO:0000313" key="12">
    <source>
        <dbReference type="EnsemblMetazoa" id="SCAU005530-PA"/>
    </source>
</evidence>
<keyword evidence="13" id="KW-1185">Reference proteome</keyword>
<dbReference type="InterPro" id="IPR036236">
    <property type="entry name" value="Znf_C2H2_sf"/>
</dbReference>
<dbReference type="Pfam" id="PF12874">
    <property type="entry name" value="zf-met"/>
    <property type="match status" value="1"/>
</dbReference>
<dbReference type="SMART" id="SM00868">
    <property type="entry name" value="zf-AD"/>
    <property type="match status" value="1"/>
</dbReference>
<keyword evidence="6" id="KW-0805">Transcription regulation</keyword>
<feature type="domain" description="C2H2-type" evidence="11">
    <location>
        <begin position="656"/>
        <end position="684"/>
    </location>
</feature>
<evidence type="ECO:0000256" key="8">
    <source>
        <dbReference type="ARBA" id="ARBA00023242"/>
    </source>
</evidence>
<feature type="domain" description="C2H2-type" evidence="11">
    <location>
        <begin position="521"/>
        <end position="545"/>
    </location>
</feature>
<keyword evidence="3" id="KW-0677">Repeat</keyword>
<name>A0A1I8P7G1_STOCA</name>
<dbReference type="InterPro" id="IPR013087">
    <property type="entry name" value="Znf_C2H2_type"/>
</dbReference>